<dbReference type="Gene3D" id="1.10.600.10">
    <property type="entry name" value="Farnesyl Diphosphate Synthase"/>
    <property type="match status" value="1"/>
</dbReference>
<name>A0A165FUK4_EXIGL</name>
<dbReference type="SFLD" id="SFLDS00005">
    <property type="entry name" value="Isoprenoid_Synthase_Type_I"/>
    <property type="match status" value="1"/>
</dbReference>
<sequence>MNFSSLFDANDCAYYLPDTLADWPWPRHLNASHASAKAASDAWIKKFNAFSPKAQDSFDRCDFKQLRAACDMMQLCWVFDEYSDRENEDAIRHMADCIMLGIRRPQVPQNTTLGEIARQFGERVLTVLSPQNRERFIESFEDYTDAIVQRAQDRDRAYVRNVQDYFSVRRETIGTRPAFAFLLFDKTIPNEILEDPVMSQLQSLASDMIILGNDLYSYNKEQASGADGHNVITIVRKAYGWSLERALQWVDELHDDLARSFLDAVATVPSFGAEYDSNVRHFIDGVAQWVRANEAWSFESQRYFGACGLKVQKERRVVLMPRVDSESA</sequence>
<keyword evidence="8" id="KW-1185">Reference proteome</keyword>
<dbReference type="EMBL" id="KV426070">
    <property type="protein sequence ID" value="KZV89553.1"/>
    <property type="molecule type" value="Genomic_DNA"/>
</dbReference>
<dbReference type="Proteomes" id="UP000077266">
    <property type="component" value="Unassembled WGS sequence"/>
</dbReference>
<dbReference type="SUPFAM" id="SSF48576">
    <property type="entry name" value="Terpenoid synthases"/>
    <property type="match status" value="1"/>
</dbReference>
<dbReference type="Pfam" id="PF19086">
    <property type="entry name" value="Terpene_syn_C_2"/>
    <property type="match status" value="1"/>
</dbReference>
<reference evidence="7 8" key="1">
    <citation type="journal article" date="2016" name="Mol. Biol. Evol.">
        <title>Comparative Genomics of Early-Diverging Mushroom-Forming Fungi Provides Insights into the Origins of Lignocellulose Decay Capabilities.</title>
        <authorList>
            <person name="Nagy L.G."/>
            <person name="Riley R."/>
            <person name="Tritt A."/>
            <person name="Adam C."/>
            <person name="Daum C."/>
            <person name="Floudas D."/>
            <person name="Sun H."/>
            <person name="Yadav J.S."/>
            <person name="Pangilinan J."/>
            <person name="Larsson K.H."/>
            <person name="Matsuura K."/>
            <person name="Barry K."/>
            <person name="Labutti K."/>
            <person name="Kuo R."/>
            <person name="Ohm R.A."/>
            <person name="Bhattacharya S.S."/>
            <person name="Shirouzu T."/>
            <person name="Yoshinaga Y."/>
            <person name="Martin F.M."/>
            <person name="Grigoriev I.V."/>
            <person name="Hibbett D.S."/>
        </authorList>
    </citation>
    <scope>NUCLEOTIDE SEQUENCE [LARGE SCALE GENOMIC DNA]</scope>
    <source>
        <strain evidence="7 8">HHB12029</strain>
    </source>
</reference>
<dbReference type="GO" id="GO:0046872">
    <property type="term" value="F:metal ion binding"/>
    <property type="evidence" value="ECO:0007669"/>
    <property type="project" value="UniProtKB-KW"/>
</dbReference>
<keyword evidence="3 6" id="KW-0479">Metal-binding</keyword>
<organism evidence="7 8">
    <name type="scientific">Exidia glandulosa HHB12029</name>
    <dbReference type="NCBI Taxonomy" id="1314781"/>
    <lineage>
        <taxon>Eukaryota</taxon>
        <taxon>Fungi</taxon>
        <taxon>Dikarya</taxon>
        <taxon>Basidiomycota</taxon>
        <taxon>Agaricomycotina</taxon>
        <taxon>Agaricomycetes</taxon>
        <taxon>Auriculariales</taxon>
        <taxon>Exidiaceae</taxon>
        <taxon>Exidia</taxon>
    </lineage>
</organism>
<evidence type="ECO:0000313" key="8">
    <source>
        <dbReference type="Proteomes" id="UP000077266"/>
    </source>
</evidence>
<dbReference type="InParanoid" id="A0A165FUK4"/>
<dbReference type="AlphaFoldDB" id="A0A165FUK4"/>
<evidence type="ECO:0000256" key="1">
    <source>
        <dbReference type="ARBA" id="ARBA00001946"/>
    </source>
</evidence>
<dbReference type="PANTHER" id="PTHR35201:SF4">
    <property type="entry name" value="BETA-PINACENE SYNTHASE-RELATED"/>
    <property type="match status" value="1"/>
</dbReference>
<keyword evidence="5 6" id="KW-0456">Lyase</keyword>
<evidence type="ECO:0000313" key="7">
    <source>
        <dbReference type="EMBL" id="KZV89553.1"/>
    </source>
</evidence>
<dbReference type="SFLD" id="SFLDG01020">
    <property type="entry name" value="Terpene_Cyclase_Like_2"/>
    <property type="match status" value="1"/>
</dbReference>
<dbReference type="EC" id="4.2.3.-" evidence="6"/>
<keyword evidence="4 6" id="KW-0460">Magnesium</keyword>
<dbReference type="InterPro" id="IPR008949">
    <property type="entry name" value="Isoprenoid_synthase_dom_sf"/>
</dbReference>
<gene>
    <name evidence="7" type="ORF">EXIGLDRAFT_677941</name>
</gene>
<dbReference type="STRING" id="1314781.A0A165FUK4"/>
<proteinExistence type="inferred from homology"/>
<accession>A0A165FUK4</accession>
<evidence type="ECO:0000256" key="3">
    <source>
        <dbReference type="ARBA" id="ARBA00022723"/>
    </source>
</evidence>
<comment type="cofactor">
    <cofactor evidence="1 6">
        <name>Mg(2+)</name>
        <dbReference type="ChEBI" id="CHEBI:18420"/>
    </cofactor>
</comment>
<protein>
    <recommendedName>
        <fullName evidence="6">Terpene synthase</fullName>
        <ecNumber evidence="6">4.2.3.-</ecNumber>
    </recommendedName>
</protein>
<dbReference type="OrthoDB" id="6486656at2759"/>
<evidence type="ECO:0000256" key="2">
    <source>
        <dbReference type="ARBA" id="ARBA00006333"/>
    </source>
</evidence>
<dbReference type="GO" id="GO:0010333">
    <property type="term" value="F:terpene synthase activity"/>
    <property type="evidence" value="ECO:0007669"/>
    <property type="project" value="InterPro"/>
</dbReference>
<evidence type="ECO:0000256" key="4">
    <source>
        <dbReference type="ARBA" id="ARBA00022842"/>
    </source>
</evidence>
<dbReference type="InterPro" id="IPR034686">
    <property type="entry name" value="Terpene_cyclase-like_2"/>
</dbReference>
<evidence type="ECO:0000256" key="5">
    <source>
        <dbReference type="ARBA" id="ARBA00023239"/>
    </source>
</evidence>
<comment type="similarity">
    <text evidence="2 6">Belongs to the terpene synthase family.</text>
</comment>
<dbReference type="GO" id="GO:0008299">
    <property type="term" value="P:isoprenoid biosynthetic process"/>
    <property type="evidence" value="ECO:0007669"/>
    <property type="project" value="UniProtKB-ARBA"/>
</dbReference>
<evidence type="ECO:0000256" key="6">
    <source>
        <dbReference type="RuleBase" id="RU366034"/>
    </source>
</evidence>
<dbReference type="PANTHER" id="PTHR35201">
    <property type="entry name" value="TERPENE SYNTHASE"/>
    <property type="match status" value="1"/>
</dbReference>